<evidence type="ECO:0000256" key="1">
    <source>
        <dbReference type="SAM" id="Coils"/>
    </source>
</evidence>
<dbReference type="Pfam" id="PF00535">
    <property type="entry name" value="Glycos_transf_2"/>
    <property type="match status" value="1"/>
</dbReference>
<evidence type="ECO:0000313" key="3">
    <source>
        <dbReference type="EMBL" id="AOM77586.1"/>
    </source>
</evidence>
<dbReference type="AlphaFoldDB" id="A0A1D7QFW5"/>
<feature type="domain" description="Glycosyltransferase 2-like" evidence="2">
    <location>
        <begin position="6"/>
        <end position="157"/>
    </location>
</feature>
<dbReference type="Proteomes" id="UP000094313">
    <property type="component" value="Chromosome"/>
</dbReference>
<dbReference type="Gene3D" id="3.90.550.10">
    <property type="entry name" value="Spore Coat Polysaccharide Biosynthesis Protein SpsA, Chain A"/>
    <property type="match status" value="1"/>
</dbReference>
<evidence type="ECO:0000313" key="4">
    <source>
        <dbReference type="Proteomes" id="UP000094313"/>
    </source>
</evidence>
<evidence type="ECO:0000259" key="2">
    <source>
        <dbReference type="Pfam" id="PF00535"/>
    </source>
</evidence>
<dbReference type="GO" id="GO:0016758">
    <property type="term" value="F:hexosyltransferase activity"/>
    <property type="evidence" value="ECO:0007669"/>
    <property type="project" value="UniProtKB-ARBA"/>
</dbReference>
<dbReference type="InterPro" id="IPR001173">
    <property type="entry name" value="Glyco_trans_2-like"/>
</dbReference>
<dbReference type="InterPro" id="IPR029044">
    <property type="entry name" value="Nucleotide-diphossugar_trans"/>
</dbReference>
<sequence>MLPKITVFMAAYNSENYISDSIKSILEQSFSDFELLIVNDGSTDQTVAVIEKFNDPRIRLVHNDKNRGLTYTRNVALTEARGEYIAILDSDDIAIKNRLELQYNFFRQHPEYALCGGHGVFINQRAELTNNSDLIVPVGAEKIKMTLLFENTFVNSSVMYKTSIYKELNGYQDYAPAEDYELFIRIAEKYPVWNLDQILVKYRIHENNISSLREEIAKLKLKAIKSEQLNYLGIPDHESFGNILFSILICDYKRYQFSDYHQLFLQIKSANRKLRKYPVREFEEMLFEKWFTIIYQKKAKMNALALLFNRDLFNWSYLNMRQLRKTFKLSLKGFGRLSK</sequence>
<accession>A0A1D7QFW5</accession>
<proteinExistence type="predicted"/>
<dbReference type="CDD" id="cd00761">
    <property type="entry name" value="Glyco_tranf_GTA_type"/>
    <property type="match status" value="1"/>
</dbReference>
<dbReference type="EMBL" id="CP017141">
    <property type="protein sequence ID" value="AOM77586.1"/>
    <property type="molecule type" value="Genomic_DNA"/>
</dbReference>
<keyword evidence="4" id="KW-1185">Reference proteome</keyword>
<dbReference type="SUPFAM" id="SSF53448">
    <property type="entry name" value="Nucleotide-diphospho-sugar transferases"/>
    <property type="match status" value="1"/>
</dbReference>
<keyword evidence="1" id="KW-0175">Coiled coil</keyword>
<dbReference type="PANTHER" id="PTHR22916">
    <property type="entry name" value="GLYCOSYLTRANSFERASE"/>
    <property type="match status" value="1"/>
</dbReference>
<protein>
    <recommendedName>
        <fullName evidence="2">Glycosyltransferase 2-like domain-containing protein</fullName>
    </recommendedName>
</protein>
<dbReference type="PANTHER" id="PTHR22916:SF3">
    <property type="entry name" value="UDP-GLCNAC:BETAGAL BETA-1,3-N-ACETYLGLUCOSAMINYLTRANSFERASE-LIKE PROTEIN 1"/>
    <property type="match status" value="1"/>
</dbReference>
<reference evidence="3 4" key="1">
    <citation type="submission" date="2016-08" db="EMBL/GenBank/DDBJ databases">
        <authorList>
            <person name="Seilhamer J.J."/>
        </authorList>
    </citation>
    <scope>NUCLEOTIDE SEQUENCE [LARGE SCALE GENOMIC DNA]</scope>
    <source>
        <strain evidence="3 4">DX4</strain>
    </source>
</reference>
<dbReference type="OrthoDB" id="9815829at2"/>
<gene>
    <name evidence="3" type="ORF">BFS30_10650</name>
</gene>
<feature type="coiled-coil region" evidence="1">
    <location>
        <begin position="195"/>
        <end position="229"/>
    </location>
</feature>
<organism evidence="3 4">
    <name type="scientific">Pedobacter steynii</name>
    <dbReference type="NCBI Taxonomy" id="430522"/>
    <lineage>
        <taxon>Bacteria</taxon>
        <taxon>Pseudomonadati</taxon>
        <taxon>Bacteroidota</taxon>
        <taxon>Sphingobacteriia</taxon>
        <taxon>Sphingobacteriales</taxon>
        <taxon>Sphingobacteriaceae</taxon>
        <taxon>Pedobacter</taxon>
    </lineage>
</organism>
<name>A0A1D7QFW5_9SPHI</name>
<dbReference type="RefSeq" id="WP_069379275.1">
    <property type="nucleotide sequence ID" value="NZ_CP017141.1"/>
</dbReference>
<dbReference type="KEGG" id="psty:BFS30_10650"/>